<reference evidence="2 3" key="1">
    <citation type="journal article" date="2011" name="J. Bacteriol.">
        <title>Draft genome sequence of the polycyclic aromatic hydrocarbon-degrading, genetically engineered bioluminescent bioreporter Pseudomonas fluorescens HK44.</title>
        <authorList>
            <person name="Chauhan A."/>
            <person name="Layton A.C."/>
            <person name="Williams D.E."/>
            <person name="Smartt A.E."/>
            <person name="Ripp S."/>
            <person name="Karpinets T.V."/>
            <person name="Brown S.D."/>
            <person name="Sayler G.S."/>
        </authorList>
    </citation>
    <scope>NUCLEOTIDE SEQUENCE [LARGE SCALE GENOMIC DNA]</scope>
    <source>
        <strain evidence="2 3">HK44</strain>
    </source>
</reference>
<keyword evidence="1" id="KW-0732">Signal</keyword>
<evidence type="ECO:0000313" key="2">
    <source>
        <dbReference type="EMBL" id="EXF94628.1"/>
    </source>
</evidence>
<comment type="caution">
    <text evidence="2">The sequence shown here is derived from an EMBL/GenBank/DDBJ whole genome shotgun (WGS) entry which is preliminary data.</text>
</comment>
<dbReference type="eggNOG" id="ENOG5031TMI">
    <property type="taxonomic scope" value="Bacteria"/>
</dbReference>
<accession>A0A010SUN3</accession>
<dbReference type="HOGENOM" id="CLU_153225_1_0_6"/>
<organism evidence="2 3">
    <name type="scientific">Pseudomonas fluorescens HK44</name>
    <dbReference type="NCBI Taxonomy" id="1042209"/>
    <lineage>
        <taxon>Bacteria</taxon>
        <taxon>Pseudomonadati</taxon>
        <taxon>Pseudomonadota</taxon>
        <taxon>Gammaproteobacteria</taxon>
        <taxon>Pseudomonadales</taxon>
        <taxon>Pseudomonadaceae</taxon>
        <taxon>Pseudomonas</taxon>
    </lineage>
</organism>
<feature type="chain" id="PRO_5001457310" evidence="1">
    <location>
        <begin position="24"/>
        <end position="99"/>
    </location>
</feature>
<gene>
    <name evidence="2" type="ORF">HK44_001380</name>
</gene>
<sequence>MRLIRLIALASPLIMLLPLSAQAAWPAGVRESYMKDCVGAASQSVDQKSAELHCACGADKLNEKFTTAEISELMSKTKQPSAELRTKALDAIQECRVKK</sequence>
<protein>
    <submittedName>
        <fullName evidence="2">Uncharacterized protein</fullName>
    </submittedName>
</protein>
<dbReference type="EMBL" id="AFOY02000010">
    <property type="protein sequence ID" value="EXF94628.1"/>
    <property type="molecule type" value="Genomic_DNA"/>
</dbReference>
<name>A0A010SUN3_PSEFL</name>
<proteinExistence type="predicted"/>
<dbReference type="AlphaFoldDB" id="A0A010SUN3"/>
<dbReference type="PATRIC" id="fig|1042209.11.peg.2609"/>
<evidence type="ECO:0000313" key="3">
    <source>
        <dbReference type="Proteomes" id="UP000022611"/>
    </source>
</evidence>
<dbReference type="Proteomes" id="UP000022611">
    <property type="component" value="Unassembled WGS sequence"/>
</dbReference>
<feature type="signal peptide" evidence="1">
    <location>
        <begin position="1"/>
        <end position="23"/>
    </location>
</feature>
<dbReference type="OrthoDB" id="7029980at2"/>
<evidence type="ECO:0000256" key="1">
    <source>
        <dbReference type="SAM" id="SignalP"/>
    </source>
</evidence>
<dbReference type="RefSeq" id="WP_019692641.1">
    <property type="nucleotide sequence ID" value="NZ_AFOY02000010.1"/>
</dbReference>